<accession>A0A4P6P3X1</accession>
<keyword evidence="6" id="KW-0812">Transmembrane</keyword>
<evidence type="ECO:0000313" key="11">
    <source>
        <dbReference type="EMBL" id="QBG36053.1"/>
    </source>
</evidence>
<reference evidence="11 12" key="1">
    <citation type="submission" date="2018-12" db="EMBL/GenBank/DDBJ databases">
        <title>Complete genome of Litorilituus sediminis.</title>
        <authorList>
            <person name="Liu A."/>
            <person name="Rong J."/>
        </authorList>
    </citation>
    <scope>NUCLEOTIDE SEQUENCE [LARGE SCALE GENOMIC DNA]</scope>
    <source>
        <strain evidence="11 12">JCM 17549</strain>
    </source>
</reference>
<dbReference type="Gene3D" id="3.30.1150.10">
    <property type="match status" value="1"/>
</dbReference>
<evidence type="ECO:0000256" key="2">
    <source>
        <dbReference type="ARBA" id="ARBA00006555"/>
    </source>
</evidence>
<feature type="domain" description="TonB C-terminal" evidence="10">
    <location>
        <begin position="40"/>
        <end position="137"/>
    </location>
</feature>
<evidence type="ECO:0000256" key="7">
    <source>
        <dbReference type="ARBA" id="ARBA00022927"/>
    </source>
</evidence>
<dbReference type="GO" id="GO:0055085">
    <property type="term" value="P:transmembrane transport"/>
    <property type="evidence" value="ECO:0007669"/>
    <property type="project" value="InterPro"/>
</dbReference>
<gene>
    <name evidence="11" type="ORF">EMK97_10200</name>
</gene>
<dbReference type="Proteomes" id="UP000290244">
    <property type="component" value="Chromosome"/>
</dbReference>
<dbReference type="GO" id="GO:0015031">
    <property type="term" value="P:protein transport"/>
    <property type="evidence" value="ECO:0007669"/>
    <property type="project" value="UniProtKB-KW"/>
</dbReference>
<evidence type="ECO:0000256" key="4">
    <source>
        <dbReference type="ARBA" id="ARBA00022475"/>
    </source>
</evidence>
<keyword evidence="5" id="KW-0997">Cell inner membrane</keyword>
<dbReference type="EMBL" id="CP034759">
    <property type="protein sequence ID" value="QBG36053.1"/>
    <property type="molecule type" value="Genomic_DNA"/>
</dbReference>
<proteinExistence type="inferred from homology"/>
<dbReference type="OrthoDB" id="5956919at2"/>
<evidence type="ECO:0000256" key="5">
    <source>
        <dbReference type="ARBA" id="ARBA00022519"/>
    </source>
</evidence>
<dbReference type="InterPro" id="IPR051045">
    <property type="entry name" value="TonB-dependent_transducer"/>
</dbReference>
<evidence type="ECO:0000313" key="12">
    <source>
        <dbReference type="Proteomes" id="UP000290244"/>
    </source>
</evidence>
<evidence type="ECO:0000256" key="1">
    <source>
        <dbReference type="ARBA" id="ARBA00004383"/>
    </source>
</evidence>
<dbReference type="PROSITE" id="PS52015">
    <property type="entry name" value="TONB_CTD"/>
    <property type="match status" value="1"/>
</dbReference>
<evidence type="ECO:0000256" key="9">
    <source>
        <dbReference type="ARBA" id="ARBA00023136"/>
    </source>
</evidence>
<keyword evidence="3" id="KW-0813">Transport</keyword>
<dbReference type="InterPro" id="IPR037682">
    <property type="entry name" value="TonB_C"/>
</dbReference>
<keyword evidence="8" id="KW-1133">Transmembrane helix</keyword>
<evidence type="ECO:0000259" key="10">
    <source>
        <dbReference type="PROSITE" id="PS52015"/>
    </source>
</evidence>
<evidence type="ECO:0000256" key="3">
    <source>
        <dbReference type="ARBA" id="ARBA00022448"/>
    </source>
</evidence>
<dbReference type="AlphaFoldDB" id="A0A4P6P3X1"/>
<keyword evidence="7" id="KW-0653">Protein transport</keyword>
<dbReference type="PANTHER" id="PTHR33446:SF14">
    <property type="entry name" value="PROTEIN TONB"/>
    <property type="match status" value="1"/>
</dbReference>
<keyword evidence="9" id="KW-0472">Membrane</keyword>
<dbReference type="SUPFAM" id="SSF74653">
    <property type="entry name" value="TolA/TonB C-terminal domain"/>
    <property type="match status" value="1"/>
</dbReference>
<evidence type="ECO:0000256" key="8">
    <source>
        <dbReference type="ARBA" id="ARBA00022989"/>
    </source>
</evidence>
<dbReference type="GO" id="GO:0005886">
    <property type="term" value="C:plasma membrane"/>
    <property type="evidence" value="ECO:0007669"/>
    <property type="project" value="UniProtKB-SubCell"/>
</dbReference>
<dbReference type="KEGG" id="lsd:EMK97_10200"/>
<organism evidence="11 12">
    <name type="scientific">Litorilituus sediminis</name>
    <dbReference type="NCBI Taxonomy" id="718192"/>
    <lineage>
        <taxon>Bacteria</taxon>
        <taxon>Pseudomonadati</taxon>
        <taxon>Pseudomonadota</taxon>
        <taxon>Gammaproteobacteria</taxon>
        <taxon>Alteromonadales</taxon>
        <taxon>Colwelliaceae</taxon>
        <taxon>Litorilituus</taxon>
    </lineage>
</organism>
<dbReference type="PANTHER" id="PTHR33446">
    <property type="entry name" value="PROTEIN TONB-RELATED"/>
    <property type="match status" value="1"/>
</dbReference>
<keyword evidence="4" id="KW-1003">Cell membrane</keyword>
<comment type="similarity">
    <text evidence="2">Belongs to the TonB family.</text>
</comment>
<sequence>MVSALFIKGLIMSKLSTLALITSSLLLSSIQAGELSQYLTTRIEPEPIKRIEPKYPIDAAREGREGWAVLSFVINKDGSVSNVIVKETSGSKDIAKASVNAVKQWQYKPALENGKPVQQCVNTVEMNFRMADDGTTAVSKRFKRKYRKAREALLAKDYKTLNEQLDAMQNTRNMHMSESNYMHLLAAAYAQQVGDSSRQLYHLERVRNIGGEKDDEQYFTSQYHKFLLEVSLNRFPEAYSTFKQLEKLPAAQGKMAKLHELVAKMDAIIASEQDLPKRGNIEQEEFWSTMLLRNEFSLTKIDGELDKLDVRCANKRHVYTVEENNTWQLPKSWKNCSIYVYGAPQSSFTLVEHAQKS</sequence>
<dbReference type="NCBIfam" id="TIGR01352">
    <property type="entry name" value="tonB_Cterm"/>
    <property type="match status" value="1"/>
</dbReference>
<comment type="subcellular location">
    <subcellularLocation>
        <location evidence="1">Cell inner membrane</location>
        <topology evidence="1">Single-pass membrane protein</topology>
        <orientation evidence="1">Periplasmic side</orientation>
    </subcellularLocation>
</comment>
<evidence type="ECO:0000256" key="6">
    <source>
        <dbReference type="ARBA" id="ARBA00022692"/>
    </source>
</evidence>
<protein>
    <submittedName>
        <fullName evidence="11">TonB family protein</fullName>
    </submittedName>
</protein>
<name>A0A4P6P3X1_9GAMM</name>
<dbReference type="Pfam" id="PF03544">
    <property type="entry name" value="TonB_C"/>
    <property type="match status" value="1"/>
</dbReference>
<keyword evidence="12" id="KW-1185">Reference proteome</keyword>
<dbReference type="InterPro" id="IPR006260">
    <property type="entry name" value="TonB/TolA_C"/>
</dbReference>